<evidence type="ECO:0000259" key="8">
    <source>
        <dbReference type="PROSITE" id="PS50928"/>
    </source>
</evidence>
<feature type="transmembrane region" description="Helical" evidence="7">
    <location>
        <begin position="185"/>
        <end position="211"/>
    </location>
</feature>
<dbReference type="PROSITE" id="PS50928">
    <property type="entry name" value="ABC_TM1"/>
    <property type="match status" value="1"/>
</dbReference>
<keyword evidence="3" id="KW-1003">Cell membrane</keyword>
<dbReference type="InterPro" id="IPR000515">
    <property type="entry name" value="MetI-like"/>
</dbReference>
<gene>
    <name evidence="9" type="ORF">Y5W_03633</name>
</gene>
<feature type="transmembrane region" description="Helical" evidence="7">
    <location>
        <begin position="54"/>
        <end position="80"/>
    </location>
</feature>
<feature type="non-terminal residue" evidence="9">
    <location>
        <position position="254"/>
    </location>
</feature>
<dbReference type="SUPFAM" id="SSF161098">
    <property type="entry name" value="MetI-like"/>
    <property type="match status" value="1"/>
</dbReference>
<evidence type="ECO:0000256" key="3">
    <source>
        <dbReference type="ARBA" id="ARBA00022475"/>
    </source>
</evidence>
<evidence type="ECO:0000256" key="5">
    <source>
        <dbReference type="ARBA" id="ARBA00022989"/>
    </source>
</evidence>
<protein>
    <submittedName>
        <fullName evidence="9">Binding-protein-dependent transporter system inner membrane protein</fullName>
    </submittedName>
</protein>
<dbReference type="PANTHER" id="PTHR30183:SF2">
    <property type="entry name" value="IRON UTILIZATION PROTEIN"/>
    <property type="match status" value="1"/>
</dbReference>
<reference evidence="9 10" key="1">
    <citation type="submission" date="2012-09" db="EMBL/GenBank/DDBJ databases">
        <title>Genome Sequence of alkane-degrading Bacterium Alcanivorax sp. 521-1.</title>
        <authorList>
            <person name="Lai Q."/>
            <person name="Shao Z."/>
        </authorList>
    </citation>
    <scope>NUCLEOTIDE SEQUENCE [LARGE SCALE GENOMIC DNA]</scope>
    <source>
        <strain evidence="9 10">521-1</strain>
    </source>
</reference>
<dbReference type="CDD" id="cd06261">
    <property type="entry name" value="TM_PBP2"/>
    <property type="match status" value="1"/>
</dbReference>
<feature type="transmembrane region" description="Helical" evidence="7">
    <location>
        <begin position="92"/>
        <end position="110"/>
    </location>
</feature>
<sequence length="254" mass="26797">MPPGFPGRVRVRSWLLLSLALALAAPVLVVAGSWLAGASPNWAHLRATVLPDYARLSLLLAAGTGLGTLVIGVGAAWAVARLRFPGHGVLEWALLLPLACPAYLIAYTWTGLLASEGALQQALAVSLPDIRGPAGAVAMFTLVLYPYVYLMARAAFVGQSALAQEVARTLGAGPWRRFFRVALPLARPAIVAGLALVLMETLADYGTVAYFGVPTLSTGIYRTWFGLGDRLAAAQLAGVLLVAMVALLWVERRA</sequence>
<keyword evidence="4 7" id="KW-0812">Transmembrane</keyword>
<dbReference type="InterPro" id="IPR035906">
    <property type="entry name" value="MetI-like_sf"/>
</dbReference>
<evidence type="ECO:0000313" key="10">
    <source>
        <dbReference type="Proteomes" id="UP000662703"/>
    </source>
</evidence>
<feature type="transmembrane region" description="Helical" evidence="7">
    <location>
        <begin position="130"/>
        <end position="150"/>
    </location>
</feature>
<keyword evidence="2 7" id="KW-0813">Transport</keyword>
<feature type="transmembrane region" description="Helical" evidence="7">
    <location>
        <begin position="231"/>
        <end position="250"/>
    </location>
</feature>
<comment type="subcellular location">
    <subcellularLocation>
        <location evidence="1 7">Cell membrane</location>
        <topology evidence="1 7">Multi-pass membrane protein</topology>
    </subcellularLocation>
</comment>
<proteinExistence type="inferred from homology"/>
<accession>A0ABS0AW23</accession>
<evidence type="ECO:0000256" key="7">
    <source>
        <dbReference type="RuleBase" id="RU363032"/>
    </source>
</evidence>
<evidence type="ECO:0000313" key="9">
    <source>
        <dbReference type="EMBL" id="MBF5058339.1"/>
    </source>
</evidence>
<keyword evidence="6 7" id="KW-0472">Membrane</keyword>
<feature type="domain" description="ABC transmembrane type-1" evidence="8">
    <location>
        <begin position="54"/>
        <end position="249"/>
    </location>
</feature>
<dbReference type="EMBL" id="ARXX01000091">
    <property type="protein sequence ID" value="MBF5058339.1"/>
    <property type="molecule type" value="Genomic_DNA"/>
</dbReference>
<comment type="similarity">
    <text evidence="7">Belongs to the binding-protein-dependent transport system permease family.</text>
</comment>
<dbReference type="PANTHER" id="PTHR30183">
    <property type="entry name" value="MOLYBDENUM TRANSPORT SYSTEM PERMEASE PROTEIN MODB"/>
    <property type="match status" value="1"/>
</dbReference>
<organism evidence="9 10">
    <name type="scientific">Alloalcanivorax profundimaris</name>
    <dbReference type="NCBI Taxonomy" id="2735259"/>
    <lineage>
        <taxon>Bacteria</taxon>
        <taxon>Pseudomonadati</taxon>
        <taxon>Pseudomonadota</taxon>
        <taxon>Gammaproteobacteria</taxon>
        <taxon>Oceanospirillales</taxon>
        <taxon>Alcanivoracaceae</taxon>
        <taxon>Alloalcanivorax</taxon>
    </lineage>
</organism>
<dbReference type="Proteomes" id="UP000662703">
    <property type="component" value="Unassembled WGS sequence"/>
</dbReference>
<evidence type="ECO:0000256" key="2">
    <source>
        <dbReference type="ARBA" id="ARBA00022448"/>
    </source>
</evidence>
<evidence type="ECO:0000256" key="1">
    <source>
        <dbReference type="ARBA" id="ARBA00004651"/>
    </source>
</evidence>
<keyword evidence="5 7" id="KW-1133">Transmembrane helix</keyword>
<keyword evidence="10" id="KW-1185">Reference proteome</keyword>
<dbReference type="Gene3D" id="1.10.3720.10">
    <property type="entry name" value="MetI-like"/>
    <property type="match status" value="1"/>
</dbReference>
<comment type="caution">
    <text evidence="9">The sequence shown here is derived from an EMBL/GenBank/DDBJ whole genome shotgun (WGS) entry which is preliminary data.</text>
</comment>
<evidence type="ECO:0000256" key="6">
    <source>
        <dbReference type="ARBA" id="ARBA00023136"/>
    </source>
</evidence>
<name>A0ABS0AW23_9GAMM</name>
<evidence type="ECO:0000256" key="4">
    <source>
        <dbReference type="ARBA" id="ARBA00022692"/>
    </source>
</evidence>
<dbReference type="RefSeq" id="WP_194866321.1">
    <property type="nucleotide sequence ID" value="NZ_ARXX01000091.1"/>
</dbReference>
<dbReference type="Pfam" id="PF00528">
    <property type="entry name" value="BPD_transp_1"/>
    <property type="match status" value="1"/>
</dbReference>